<dbReference type="Proteomes" id="UP001209885">
    <property type="component" value="Unassembled WGS sequence"/>
</dbReference>
<name>A0ABT3RWK1_9BACT</name>
<organism evidence="2 3">
    <name type="scientific">Mangrovivirga halotolerans</name>
    <dbReference type="NCBI Taxonomy" id="2993936"/>
    <lineage>
        <taxon>Bacteria</taxon>
        <taxon>Pseudomonadati</taxon>
        <taxon>Bacteroidota</taxon>
        <taxon>Cytophagia</taxon>
        <taxon>Cytophagales</taxon>
        <taxon>Mangrovivirgaceae</taxon>
        <taxon>Mangrovivirga</taxon>
    </lineage>
</organism>
<dbReference type="InterPro" id="IPR025367">
    <property type="entry name" value="DUF4271"/>
</dbReference>
<comment type="caution">
    <text evidence="2">The sequence shown here is derived from an EMBL/GenBank/DDBJ whole genome shotgun (WGS) entry which is preliminary data.</text>
</comment>
<evidence type="ECO:0000256" key="1">
    <source>
        <dbReference type="SAM" id="Phobius"/>
    </source>
</evidence>
<reference evidence="2 3" key="1">
    <citation type="submission" date="2022-11" db="EMBL/GenBank/DDBJ databases">
        <title>The characterization of three novel Bacteroidetes species and genomic analysis of their roles in tidal elemental geochemical cycles.</title>
        <authorList>
            <person name="Ma K."/>
        </authorList>
    </citation>
    <scope>NUCLEOTIDE SEQUENCE [LARGE SCALE GENOMIC DNA]</scope>
    <source>
        <strain evidence="2 3">M17</strain>
    </source>
</reference>
<feature type="transmembrane region" description="Helical" evidence="1">
    <location>
        <begin position="288"/>
        <end position="307"/>
    </location>
</feature>
<dbReference type="EMBL" id="JAPFQN010000012">
    <property type="protein sequence ID" value="MCX2745947.1"/>
    <property type="molecule type" value="Genomic_DNA"/>
</dbReference>
<keyword evidence="3" id="KW-1185">Reference proteome</keyword>
<feature type="transmembrane region" description="Helical" evidence="1">
    <location>
        <begin position="313"/>
        <end position="334"/>
    </location>
</feature>
<keyword evidence="1" id="KW-1133">Transmembrane helix</keyword>
<gene>
    <name evidence="2" type="ORF">OO013_18850</name>
</gene>
<keyword evidence="1" id="KW-0472">Membrane</keyword>
<dbReference type="Pfam" id="PF14093">
    <property type="entry name" value="DUF4271"/>
    <property type="match status" value="1"/>
</dbReference>
<evidence type="ECO:0000313" key="3">
    <source>
        <dbReference type="Proteomes" id="UP001209885"/>
    </source>
</evidence>
<feature type="transmembrane region" description="Helical" evidence="1">
    <location>
        <begin position="243"/>
        <end position="267"/>
    </location>
</feature>
<proteinExistence type="predicted"/>
<evidence type="ECO:0000313" key="2">
    <source>
        <dbReference type="EMBL" id="MCX2745947.1"/>
    </source>
</evidence>
<feature type="transmembrane region" description="Helical" evidence="1">
    <location>
        <begin position="155"/>
        <end position="172"/>
    </location>
</feature>
<keyword evidence="1" id="KW-0812">Transmembrane</keyword>
<dbReference type="RefSeq" id="WP_266058569.1">
    <property type="nucleotide sequence ID" value="NZ_JAPFQN010000012.1"/>
</dbReference>
<feature type="transmembrane region" description="Helical" evidence="1">
    <location>
        <begin position="202"/>
        <end position="223"/>
    </location>
</feature>
<protein>
    <submittedName>
        <fullName evidence="2">DUF4271 domain-containing protein</fullName>
    </submittedName>
</protein>
<accession>A0ABT3RWK1</accession>
<feature type="transmembrane region" description="Helical" evidence="1">
    <location>
        <begin position="346"/>
        <end position="368"/>
    </location>
</feature>
<sequence length="369" mass="42923">MRYFFFFLFVLIAGEVTSQTLIKNYNHDLLYFDQTQKLYLPYTFGSYDAHDAIHVLITRQHWSGDELVVKAPIESAFLINHEIVYTFQQDSLIIPVNNTFEEYENDSLFLTIFYPGLVPERDIEVKSYVKNKNITSQNKVIAYFNRLPKSTDHKVLAILFLALFIVIFKSANSKKFNEINRSDRLFSIRRKEEDSGLATSELATFVTIFIISFTYSYVFLTLLNNSKIVNPEGLTGWLPENNYLMYLALTGAFFLIFIIRLLIINFFASMYQIDSFSSEHFLFQLRHFTVIAWISLMLVIIVDFSPLSNSSSYYDIVLFVVLILLFLSEILLYLKAIAYTGYRKMHIISYLCGTEFVPLLIAVKVLLII</sequence>